<protein>
    <recommendedName>
        <fullName evidence="3">BZIP domain-containing protein</fullName>
    </recommendedName>
</protein>
<evidence type="ECO:0000313" key="4">
    <source>
        <dbReference type="EMBL" id="KAJ2862999.1"/>
    </source>
</evidence>
<evidence type="ECO:0000259" key="3">
    <source>
        <dbReference type="PROSITE" id="PS00036"/>
    </source>
</evidence>
<comment type="caution">
    <text evidence="4">The sequence shown here is derived from an EMBL/GenBank/DDBJ whole genome shotgun (WGS) entry which is preliminary data.</text>
</comment>
<feature type="domain" description="BZIP" evidence="3">
    <location>
        <begin position="241"/>
        <end position="256"/>
    </location>
</feature>
<evidence type="ECO:0000256" key="2">
    <source>
        <dbReference type="SAM" id="MobiDB-lite"/>
    </source>
</evidence>
<accession>A0A9W8M5S5</accession>
<dbReference type="EMBL" id="JANBUY010000141">
    <property type="protein sequence ID" value="KAJ2862999.1"/>
    <property type="molecule type" value="Genomic_DNA"/>
</dbReference>
<name>A0A9W8M5S5_9FUNG</name>
<keyword evidence="5" id="KW-1185">Reference proteome</keyword>
<feature type="compositionally biased region" description="Low complexity" evidence="2">
    <location>
        <begin position="493"/>
        <end position="516"/>
    </location>
</feature>
<dbReference type="InterPro" id="IPR004827">
    <property type="entry name" value="bZIP"/>
</dbReference>
<feature type="region of interest" description="Disordered" evidence="2">
    <location>
        <begin position="493"/>
        <end position="527"/>
    </location>
</feature>
<proteinExistence type="predicted"/>
<keyword evidence="1" id="KW-0175">Coiled coil</keyword>
<gene>
    <name evidence="4" type="ORF">GGH94_003898</name>
</gene>
<evidence type="ECO:0000256" key="1">
    <source>
        <dbReference type="SAM" id="Coils"/>
    </source>
</evidence>
<evidence type="ECO:0000313" key="5">
    <source>
        <dbReference type="Proteomes" id="UP001140074"/>
    </source>
</evidence>
<dbReference type="AlphaFoldDB" id="A0A9W8M5S5"/>
<organism evidence="4 5">
    <name type="scientific">Coemansia aciculifera</name>
    <dbReference type="NCBI Taxonomy" id="417176"/>
    <lineage>
        <taxon>Eukaryota</taxon>
        <taxon>Fungi</taxon>
        <taxon>Fungi incertae sedis</taxon>
        <taxon>Zoopagomycota</taxon>
        <taxon>Kickxellomycotina</taxon>
        <taxon>Kickxellomycetes</taxon>
        <taxon>Kickxellales</taxon>
        <taxon>Kickxellaceae</taxon>
        <taxon>Coemansia</taxon>
    </lineage>
</organism>
<sequence length="527" mass="55910">MSLSRLPQVALRRLMPAISAVPKSLDDDQLKKILDPQQQTTAAILAKSSLKSELMAMSTTQGILSALSKPTASSSTLGRLLMNLSGAQGVLSTQDLALLKASTVPFYNTGNEVSLLTTPEPGSPGPEHLLTIDSEPAIGALDSASVDALVSALRGTAAISTSSPSTEFAAEYDTVPVTSTSPSRLPSAAVVASKRDSISTAALEEHNQIASSMVVEDEDVYFDQSDDDLAPISNDLSAAERRKEQNRRAQKKFRQKDKVRQKEIKWRASQYEDLVESNKRFKRDIDSISQERDMYRRILEQNGITLGDVKPVVSEAGSSRVARPTPSSSTLAALNPVARSPSIAESTATASPALMSSNSLGMDQIAQDTYGTVGMPQTSTVSMNDLFSSFMFGAVKSDPMFGSTVGLFGPGGAAHRSLATLPSLTATVSPSTSYAQSMSSLLGSMSPAASEPLYTESPGMIDHHVVDAPYVAESQLVDPMAFIDELLASSSSSPGFSPMPESPSFSPSVMHSSGSMSRKRSFDNAMF</sequence>
<feature type="coiled-coil region" evidence="1">
    <location>
        <begin position="236"/>
        <end position="291"/>
    </location>
</feature>
<reference evidence="4" key="1">
    <citation type="submission" date="2022-07" db="EMBL/GenBank/DDBJ databases">
        <title>Phylogenomic reconstructions and comparative analyses of Kickxellomycotina fungi.</title>
        <authorList>
            <person name="Reynolds N.K."/>
            <person name="Stajich J.E."/>
            <person name="Barry K."/>
            <person name="Grigoriev I.V."/>
            <person name="Crous P."/>
            <person name="Smith M.E."/>
        </authorList>
    </citation>
    <scope>NUCLEOTIDE SEQUENCE</scope>
    <source>
        <strain evidence="4">RSA 476</strain>
    </source>
</reference>
<dbReference type="Proteomes" id="UP001140074">
    <property type="component" value="Unassembled WGS sequence"/>
</dbReference>
<dbReference type="GO" id="GO:0003700">
    <property type="term" value="F:DNA-binding transcription factor activity"/>
    <property type="evidence" value="ECO:0007669"/>
    <property type="project" value="InterPro"/>
</dbReference>
<dbReference type="PROSITE" id="PS00036">
    <property type="entry name" value="BZIP_BASIC"/>
    <property type="match status" value="1"/>
</dbReference>